<name>A0A161MHS7_TRIIF</name>
<proteinExistence type="predicted"/>
<keyword evidence="2" id="KW-0269">Exonuclease</keyword>
<dbReference type="AlphaFoldDB" id="A0A161MHS7"/>
<reference evidence="2" key="1">
    <citation type="submission" date="2016-04" db="EMBL/GenBank/DDBJ databases">
        <authorList>
            <person name="Calderon-Fernandez G.M.Sr."/>
        </authorList>
    </citation>
    <scope>NUCLEOTIDE SEQUENCE</scope>
    <source>
        <strain evidence="2">Int1</strain>
        <tissue evidence="2">Integument</tissue>
    </source>
</reference>
<evidence type="ECO:0000313" key="2">
    <source>
        <dbReference type="EMBL" id="JAS01006.1"/>
    </source>
</evidence>
<keyword evidence="2" id="KW-0378">Hydrolase</keyword>
<dbReference type="GO" id="GO:0008297">
    <property type="term" value="F:single-stranded DNA exodeoxyribonuclease activity"/>
    <property type="evidence" value="ECO:0007669"/>
    <property type="project" value="TreeGrafter"/>
</dbReference>
<sequence>VKALKNEYVTEQGIAKEAKVKSGVTLDKQSQNPEQRADTKSESPKISKFESKPTSDGTNVLSMPESKDISPDSIKKTIPDYTSSVISAPTVPTSFAKTKTISLSEDIYIDLDKLSKETKPALDVRGAKRSLVSLDKLMEFPLLNVHKTLYERPKDGIICVDCKKDLVLRHKLKIFPSVTRVLNATMSDSSRIALARWRSKMIADLGEAGFQEFYKGQIESGADFHEKVQRHFSGHVQDLVNSPNPALRSISNISKHISEVSVVESHVVHNKLAYRGIIDCVAKYNN</sequence>
<dbReference type="EMBL" id="GEMB01002174">
    <property type="protein sequence ID" value="JAS01006.1"/>
    <property type="molecule type" value="Transcribed_RNA"/>
</dbReference>
<dbReference type="PANTHER" id="PTHR31340:SF3">
    <property type="entry name" value="MITOCHONDRIAL GENOME MAINTENANCE EXONUCLEASE 1"/>
    <property type="match status" value="1"/>
</dbReference>
<dbReference type="GO" id="GO:0006264">
    <property type="term" value="P:mitochondrial DNA replication"/>
    <property type="evidence" value="ECO:0007669"/>
    <property type="project" value="TreeGrafter"/>
</dbReference>
<dbReference type="PANTHER" id="PTHR31340">
    <property type="entry name" value="MITOCHONDRIAL GENOME MAINTENANCE EXONUCLEASE 1"/>
    <property type="match status" value="1"/>
</dbReference>
<feature type="region of interest" description="Disordered" evidence="1">
    <location>
        <begin position="20"/>
        <end position="71"/>
    </location>
</feature>
<feature type="non-terminal residue" evidence="2">
    <location>
        <position position="286"/>
    </location>
</feature>
<accession>A0A161MHS7</accession>
<evidence type="ECO:0000256" key="1">
    <source>
        <dbReference type="SAM" id="MobiDB-lite"/>
    </source>
</evidence>
<organism evidence="2">
    <name type="scientific">Triatoma infestans</name>
    <name type="common">Assassin bug</name>
    <dbReference type="NCBI Taxonomy" id="30076"/>
    <lineage>
        <taxon>Eukaryota</taxon>
        <taxon>Metazoa</taxon>
        <taxon>Ecdysozoa</taxon>
        <taxon>Arthropoda</taxon>
        <taxon>Hexapoda</taxon>
        <taxon>Insecta</taxon>
        <taxon>Pterygota</taxon>
        <taxon>Neoptera</taxon>
        <taxon>Paraneoptera</taxon>
        <taxon>Hemiptera</taxon>
        <taxon>Heteroptera</taxon>
        <taxon>Panheteroptera</taxon>
        <taxon>Cimicomorpha</taxon>
        <taxon>Reduviidae</taxon>
        <taxon>Triatominae</taxon>
        <taxon>Triatoma</taxon>
    </lineage>
</organism>
<dbReference type="GO" id="GO:0005739">
    <property type="term" value="C:mitochondrion"/>
    <property type="evidence" value="ECO:0007669"/>
    <property type="project" value="TreeGrafter"/>
</dbReference>
<feature type="compositionally biased region" description="Basic and acidic residues" evidence="1">
    <location>
        <begin position="35"/>
        <end position="53"/>
    </location>
</feature>
<keyword evidence="2" id="KW-0540">Nuclease</keyword>
<feature type="non-terminal residue" evidence="2">
    <location>
        <position position="1"/>
    </location>
</feature>
<protein>
    <submittedName>
        <fullName evidence="2">Mitochondrial genome maintenance exonuclease 1-like protein</fullName>
    </submittedName>
</protein>
<reference evidence="2" key="2">
    <citation type="journal article" date="2017" name="J. Med. Entomol.">
        <title>Transcriptome Analysis of the Triatoma infestans (Hemiptera: Reduviidae) Integument.</title>
        <authorList>
            <person name="Calderon-Fernandez G.M."/>
            <person name="Moriconi D.E."/>
            <person name="Dulbecco A.B."/>
            <person name="Juarez M.P."/>
        </authorList>
    </citation>
    <scope>NUCLEOTIDE SEQUENCE</scope>
    <source>
        <strain evidence="2">Int1</strain>
        <tissue evidence="2">Integument</tissue>
    </source>
</reference>